<evidence type="ECO:0000313" key="9">
    <source>
        <dbReference type="Proteomes" id="UP000617634"/>
    </source>
</evidence>
<feature type="domain" description="VTT" evidence="7">
    <location>
        <begin position="30"/>
        <end position="160"/>
    </location>
</feature>
<keyword evidence="3 6" id="KW-0812">Transmembrane</keyword>
<evidence type="ECO:0000256" key="5">
    <source>
        <dbReference type="ARBA" id="ARBA00023136"/>
    </source>
</evidence>
<dbReference type="GO" id="GO:0005886">
    <property type="term" value="C:plasma membrane"/>
    <property type="evidence" value="ECO:0007669"/>
    <property type="project" value="UniProtKB-SubCell"/>
</dbReference>
<evidence type="ECO:0000313" key="8">
    <source>
        <dbReference type="EMBL" id="MBH0113148.1"/>
    </source>
</evidence>
<keyword evidence="4 6" id="KW-1133">Transmembrane helix</keyword>
<organism evidence="8 9">
    <name type="scientific">Novosphingobium aureum</name>
    <dbReference type="NCBI Taxonomy" id="2792964"/>
    <lineage>
        <taxon>Bacteria</taxon>
        <taxon>Pseudomonadati</taxon>
        <taxon>Pseudomonadota</taxon>
        <taxon>Alphaproteobacteria</taxon>
        <taxon>Sphingomonadales</taxon>
        <taxon>Sphingomonadaceae</taxon>
        <taxon>Novosphingobium</taxon>
    </lineage>
</organism>
<protein>
    <submittedName>
        <fullName evidence="8">DedA family protein</fullName>
    </submittedName>
</protein>
<dbReference type="RefSeq" id="WP_197163165.1">
    <property type="nucleotide sequence ID" value="NZ_JADZGI010000001.1"/>
</dbReference>
<evidence type="ECO:0000256" key="2">
    <source>
        <dbReference type="ARBA" id="ARBA00022475"/>
    </source>
</evidence>
<reference evidence="8" key="1">
    <citation type="submission" date="2020-11" db="EMBL/GenBank/DDBJ databases">
        <title>Novosphingobium aureum sp. nov., a marine bacterium isolated from sediment of a salt flat.</title>
        <authorList>
            <person name="Yoo Y."/>
            <person name="Kim J.-J."/>
        </authorList>
    </citation>
    <scope>NUCLEOTIDE SEQUENCE</scope>
    <source>
        <strain evidence="8">YJ-S2-02</strain>
    </source>
</reference>
<proteinExistence type="predicted"/>
<feature type="transmembrane region" description="Helical" evidence="6">
    <location>
        <begin position="111"/>
        <end position="132"/>
    </location>
</feature>
<comment type="caution">
    <text evidence="8">The sequence shown here is derived from an EMBL/GenBank/DDBJ whole genome shotgun (WGS) entry which is preliminary data.</text>
</comment>
<gene>
    <name evidence="8" type="ORF">I5E68_09340</name>
</gene>
<accession>A0A931HCV7</accession>
<evidence type="ECO:0000256" key="6">
    <source>
        <dbReference type="SAM" id="Phobius"/>
    </source>
</evidence>
<dbReference type="InterPro" id="IPR032816">
    <property type="entry name" value="VTT_dom"/>
</dbReference>
<dbReference type="PANTHER" id="PTHR42709">
    <property type="entry name" value="ALKALINE PHOSPHATASE LIKE PROTEIN"/>
    <property type="match status" value="1"/>
</dbReference>
<feature type="transmembrane region" description="Helical" evidence="6">
    <location>
        <begin position="138"/>
        <end position="159"/>
    </location>
</feature>
<dbReference type="Proteomes" id="UP000617634">
    <property type="component" value="Unassembled WGS sequence"/>
</dbReference>
<evidence type="ECO:0000256" key="4">
    <source>
        <dbReference type="ARBA" id="ARBA00022989"/>
    </source>
</evidence>
<feature type="transmembrane region" description="Helical" evidence="6">
    <location>
        <begin position="50"/>
        <end position="69"/>
    </location>
</feature>
<feature type="transmembrane region" description="Helical" evidence="6">
    <location>
        <begin position="171"/>
        <end position="190"/>
    </location>
</feature>
<evidence type="ECO:0000256" key="3">
    <source>
        <dbReference type="ARBA" id="ARBA00022692"/>
    </source>
</evidence>
<evidence type="ECO:0000259" key="7">
    <source>
        <dbReference type="Pfam" id="PF09335"/>
    </source>
</evidence>
<sequence>MTEWIYEVLRQSGYAGVTFLMALENIFPPIPSEVIMGLGGMAVARGHMSLVPLLAFGTLGATLGNYVLFLGADRLGYERCEPLVDRWGRWLTIEWNDVERSGEFLRSHGHWVVLFLRFMPMFRTIISIPAGLAHMGHIRFLVFTAIGSGIWNLLLVLAGRWFATRFQDAEYWLGVGTMVLIGLALVYYIYRVVTWPSSKEN</sequence>
<name>A0A931HCV7_9SPHN</name>
<feature type="transmembrane region" description="Helical" evidence="6">
    <location>
        <begin position="12"/>
        <end position="30"/>
    </location>
</feature>
<dbReference type="AlphaFoldDB" id="A0A931HCV7"/>
<evidence type="ECO:0000256" key="1">
    <source>
        <dbReference type="ARBA" id="ARBA00004651"/>
    </source>
</evidence>
<keyword evidence="5 6" id="KW-0472">Membrane</keyword>
<keyword evidence="2" id="KW-1003">Cell membrane</keyword>
<keyword evidence="9" id="KW-1185">Reference proteome</keyword>
<dbReference type="Pfam" id="PF09335">
    <property type="entry name" value="VTT_dom"/>
    <property type="match status" value="1"/>
</dbReference>
<dbReference type="InterPro" id="IPR051311">
    <property type="entry name" value="DedA_domain"/>
</dbReference>
<comment type="subcellular location">
    <subcellularLocation>
        <location evidence="1">Cell membrane</location>
        <topology evidence="1">Multi-pass membrane protein</topology>
    </subcellularLocation>
</comment>
<dbReference type="EMBL" id="JADZGI010000001">
    <property type="protein sequence ID" value="MBH0113148.1"/>
    <property type="molecule type" value="Genomic_DNA"/>
</dbReference>
<dbReference type="PANTHER" id="PTHR42709:SF6">
    <property type="entry name" value="UNDECAPRENYL PHOSPHATE TRANSPORTER A"/>
    <property type="match status" value="1"/>
</dbReference>